<dbReference type="InterPro" id="IPR029711">
    <property type="entry name" value="Haus7-like"/>
</dbReference>
<dbReference type="Ensembl" id="ENSOCUT00000049146.1">
    <property type="protein sequence ID" value="ENSOCUP00000033703.1"/>
    <property type="gene ID" value="ENSOCUG00000002376.4"/>
</dbReference>
<name>A0A5F9CJ68_RABIT</name>
<dbReference type="AlphaFoldDB" id="A0A5F9CJ68"/>
<dbReference type="Bgee" id="ENSOCUG00000002376">
    <property type="expression patterns" value="Expressed in embryo and 16 other cell types or tissues"/>
</dbReference>
<keyword evidence="3" id="KW-1185">Reference proteome</keyword>
<dbReference type="GeneTree" id="ENSGT00390000003937"/>
<dbReference type="PANTHER" id="PTHR14352">
    <property type="entry name" value="HAUS AUGMIN-LIKE COMPLEX SUBUNIT 7"/>
    <property type="match status" value="1"/>
</dbReference>
<organism evidence="2 3">
    <name type="scientific">Oryctolagus cuniculus</name>
    <name type="common">Rabbit</name>
    <dbReference type="NCBI Taxonomy" id="9986"/>
    <lineage>
        <taxon>Eukaryota</taxon>
        <taxon>Metazoa</taxon>
        <taxon>Chordata</taxon>
        <taxon>Craniata</taxon>
        <taxon>Vertebrata</taxon>
        <taxon>Euteleostomi</taxon>
        <taxon>Mammalia</taxon>
        <taxon>Eutheria</taxon>
        <taxon>Euarchontoglires</taxon>
        <taxon>Glires</taxon>
        <taxon>Lagomorpha</taxon>
        <taxon>Leporidae</taxon>
        <taxon>Oryctolagus</taxon>
    </lineage>
</organism>
<dbReference type="GO" id="GO:0031023">
    <property type="term" value="P:microtubule organizing center organization"/>
    <property type="evidence" value="ECO:0007669"/>
    <property type="project" value="TreeGrafter"/>
</dbReference>
<feature type="region of interest" description="Disordered" evidence="1">
    <location>
        <begin position="441"/>
        <end position="466"/>
    </location>
</feature>
<proteinExistence type="predicted"/>
<reference evidence="2" key="2">
    <citation type="submission" date="2025-08" db="UniProtKB">
        <authorList>
            <consortium name="Ensembl"/>
        </authorList>
    </citation>
    <scope>IDENTIFICATION</scope>
    <source>
        <strain evidence="2">Thorbecke</strain>
    </source>
</reference>
<dbReference type="PANTHER" id="PTHR14352:SF2">
    <property type="entry name" value="HAUS AUGMIN-LIKE COMPLEX SUBUNIT 7"/>
    <property type="match status" value="1"/>
</dbReference>
<dbReference type="GO" id="GO:0051011">
    <property type="term" value="F:microtubule minus-end binding"/>
    <property type="evidence" value="ECO:0007669"/>
    <property type="project" value="TreeGrafter"/>
</dbReference>
<dbReference type="GO" id="GO:0051225">
    <property type="term" value="P:spindle assembly"/>
    <property type="evidence" value="ECO:0007669"/>
    <property type="project" value="TreeGrafter"/>
</dbReference>
<accession>A0A5F9CJ68</accession>
<evidence type="ECO:0000313" key="3">
    <source>
        <dbReference type="Proteomes" id="UP000001811"/>
    </source>
</evidence>
<reference evidence="2" key="3">
    <citation type="submission" date="2025-09" db="UniProtKB">
        <authorList>
            <consortium name="Ensembl"/>
        </authorList>
    </citation>
    <scope>IDENTIFICATION</scope>
    <source>
        <strain evidence="2">Thorbecke</strain>
    </source>
</reference>
<dbReference type="GO" id="GO:0070652">
    <property type="term" value="C:HAUS complex"/>
    <property type="evidence" value="ECO:0007669"/>
    <property type="project" value="TreeGrafter"/>
</dbReference>
<dbReference type="Proteomes" id="UP000001811">
    <property type="component" value="Unplaced"/>
</dbReference>
<dbReference type="STRING" id="9986.ENSOCUP00000033703"/>
<dbReference type="FunCoup" id="A0A5F9CJ68">
    <property type="interactions" value="48"/>
</dbReference>
<sequence length="486" mass="53833">MAGQGSCVGGVGDCYQENEDSVFKAAVEVFQKLKDLKCSFLEGLYITEPKTIQELLCNPSKYRLEILEWMCIRACPSLQEKFSSLKAAPPELKIREMVKLGHELMLCAPDDQELLKCLHSMPAGLPHRAPGFYPRLPASANPTQPLQPQLLQGCACPWKQLHFMDRLLDVIRSLSVGGSTCSSLQEHLEDTREKNEELLQEVFSSSHLQALLSPRRDPWPLDVQPVLEEQSEQRQSASPSPRSEEEKVAELAKQLRESTAKLQTLRAEKPGAAASGTDMSTLEQKLRLVTSDFHQLVLAFLQVYDNELSECCQRRRPDLHLCGPTVQSVSQTLTSCSQVRSSPAPHTCGLCPACTQGSLLPPVRDLRAGIRDWGLAAAWGRRCSCELQGLKAWSPRARCTSAETAGPEEPCVLLACLSLQLLSLCWWRSVFTPCSHGARPGPVSQLWQDGRERTQAARPSQSLSTDHLALPCRSPAAKAKCRRTLF</sequence>
<protein>
    <recommendedName>
        <fullName evidence="4">HAUS augmin like complex subunit 7</fullName>
    </recommendedName>
</protein>
<reference evidence="2 3" key="1">
    <citation type="journal article" date="2011" name="Nature">
        <title>A high-resolution map of human evolutionary constraint using 29 mammals.</title>
        <authorList>
            <person name="Lindblad-Toh K."/>
            <person name="Garber M."/>
            <person name="Zuk O."/>
            <person name="Lin M.F."/>
            <person name="Parker B.J."/>
            <person name="Washietl S."/>
            <person name="Kheradpour P."/>
            <person name="Ernst J."/>
            <person name="Jordan G."/>
            <person name="Mauceli E."/>
            <person name="Ward L.D."/>
            <person name="Lowe C.B."/>
            <person name="Holloway A.K."/>
            <person name="Clamp M."/>
            <person name="Gnerre S."/>
            <person name="Alfoldi J."/>
            <person name="Beal K."/>
            <person name="Chang J."/>
            <person name="Clawson H."/>
            <person name="Cuff J."/>
            <person name="Di Palma F."/>
            <person name="Fitzgerald S."/>
            <person name="Flicek P."/>
            <person name="Guttman M."/>
            <person name="Hubisz M.J."/>
            <person name="Jaffe D.B."/>
            <person name="Jungreis I."/>
            <person name="Kent W.J."/>
            <person name="Kostka D."/>
            <person name="Lara M."/>
            <person name="Martins A.L."/>
            <person name="Massingham T."/>
            <person name="Moltke I."/>
            <person name="Raney B.J."/>
            <person name="Rasmussen M.D."/>
            <person name="Robinson J."/>
            <person name="Stark A."/>
            <person name="Vilella A.J."/>
            <person name="Wen J."/>
            <person name="Xie X."/>
            <person name="Zody M.C."/>
            <person name="Baldwin J."/>
            <person name="Bloom T."/>
            <person name="Chin C.W."/>
            <person name="Heiman D."/>
            <person name="Nicol R."/>
            <person name="Nusbaum C."/>
            <person name="Young S."/>
            <person name="Wilkinson J."/>
            <person name="Worley K.C."/>
            <person name="Kovar C.L."/>
            <person name="Muzny D.M."/>
            <person name="Gibbs R.A."/>
            <person name="Cree A."/>
            <person name="Dihn H.H."/>
            <person name="Fowler G."/>
            <person name="Jhangiani S."/>
            <person name="Joshi V."/>
            <person name="Lee S."/>
            <person name="Lewis L.R."/>
            <person name="Nazareth L.V."/>
            <person name="Okwuonu G."/>
            <person name="Santibanez J."/>
            <person name="Warren W.C."/>
            <person name="Mardis E.R."/>
            <person name="Weinstock G.M."/>
            <person name="Wilson R.K."/>
            <person name="Delehaunty K."/>
            <person name="Dooling D."/>
            <person name="Fronik C."/>
            <person name="Fulton L."/>
            <person name="Fulton B."/>
            <person name="Graves T."/>
            <person name="Minx P."/>
            <person name="Sodergren E."/>
            <person name="Birney E."/>
            <person name="Margulies E.H."/>
            <person name="Herrero J."/>
            <person name="Green E.D."/>
            <person name="Haussler D."/>
            <person name="Siepel A."/>
            <person name="Goldman N."/>
            <person name="Pollard K.S."/>
            <person name="Pedersen J.S."/>
            <person name="Lander E.S."/>
            <person name="Kellis M."/>
        </authorList>
    </citation>
    <scope>NUCLEOTIDE SEQUENCE [LARGE SCALE GENOMIC DNA]</scope>
    <source>
        <strain evidence="3">Thorbecke</strain>
    </source>
</reference>
<evidence type="ECO:0000256" key="1">
    <source>
        <dbReference type="SAM" id="MobiDB-lite"/>
    </source>
</evidence>
<dbReference type="InParanoid" id="A0A5F9CJ68"/>
<evidence type="ECO:0000313" key="2">
    <source>
        <dbReference type="Ensembl" id="ENSOCUP00000033703.1"/>
    </source>
</evidence>
<evidence type="ECO:0008006" key="4">
    <source>
        <dbReference type="Google" id="ProtNLM"/>
    </source>
</evidence>
<feature type="region of interest" description="Disordered" evidence="1">
    <location>
        <begin position="228"/>
        <end position="247"/>
    </location>
</feature>
<gene>
    <name evidence="2" type="primary">HAUS7</name>
</gene>